<comment type="caution">
    <text evidence="1">The sequence shown here is derived from an EMBL/GenBank/DDBJ whole genome shotgun (WGS) entry which is preliminary data.</text>
</comment>
<evidence type="ECO:0008006" key="2">
    <source>
        <dbReference type="Google" id="ProtNLM"/>
    </source>
</evidence>
<evidence type="ECO:0000313" key="1">
    <source>
        <dbReference type="EMBL" id="HER43090.1"/>
    </source>
</evidence>
<organism evidence="1">
    <name type="scientific">Eiseniibacteriota bacterium</name>
    <dbReference type="NCBI Taxonomy" id="2212470"/>
    <lineage>
        <taxon>Bacteria</taxon>
        <taxon>Candidatus Eiseniibacteriota</taxon>
    </lineage>
</organism>
<name>A0A7V2ATS0_UNCEI</name>
<protein>
    <recommendedName>
        <fullName evidence="2">GNAT family N-acetyltransferase</fullName>
    </recommendedName>
</protein>
<dbReference type="EMBL" id="DSEC01000095">
    <property type="protein sequence ID" value="HER43090.1"/>
    <property type="molecule type" value="Genomic_DNA"/>
</dbReference>
<sequence length="203" mass="22983">MKVSIERQIEEAEVLRFLEGFPNATFFHTPAWLHILTNSYRRIAGGWITARNGSSLEGFMPFAEIGRGPFRTLWALPFGTYGDPIALDHRVEQELLETFMDMASGRMCLEAAAYLFGTESSPALPAGFSLRREECRVIELEGTFEHYRSKLLGHKRRQLCNRAADEGVTVMPIEDPAGLREFYRLYAAESSAWGGVHPYPYSL</sequence>
<gene>
    <name evidence="1" type="ORF">ENO08_01350</name>
</gene>
<dbReference type="Proteomes" id="UP000886069">
    <property type="component" value="Unassembled WGS sequence"/>
</dbReference>
<feature type="non-terminal residue" evidence="1">
    <location>
        <position position="203"/>
    </location>
</feature>
<proteinExistence type="predicted"/>
<accession>A0A7V2ATS0</accession>
<reference evidence="1" key="1">
    <citation type="journal article" date="2020" name="mSystems">
        <title>Genome- and Community-Level Interaction Insights into Carbon Utilization and Element Cycling Functions of Hydrothermarchaeota in Hydrothermal Sediment.</title>
        <authorList>
            <person name="Zhou Z."/>
            <person name="Liu Y."/>
            <person name="Xu W."/>
            <person name="Pan J."/>
            <person name="Luo Z.H."/>
            <person name="Li M."/>
        </authorList>
    </citation>
    <scope>NUCLEOTIDE SEQUENCE [LARGE SCALE GENOMIC DNA]</scope>
    <source>
        <strain evidence="1">SpSt-1233</strain>
    </source>
</reference>
<dbReference type="AlphaFoldDB" id="A0A7V2ATS0"/>